<dbReference type="GO" id="GO:0010073">
    <property type="term" value="P:meristem maintenance"/>
    <property type="evidence" value="ECO:0007669"/>
    <property type="project" value="InterPro"/>
</dbReference>
<comment type="caution">
    <text evidence="2">The sequence shown here is derived from an EMBL/GenBank/DDBJ whole genome shotgun (WGS) entry which is preliminary data.</text>
</comment>
<evidence type="ECO:0000259" key="1">
    <source>
        <dbReference type="Pfam" id="PF10536"/>
    </source>
</evidence>
<evidence type="ECO:0000313" key="3">
    <source>
        <dbReference type="Proteomes" id="UP000289738"/>
    </source>
</evidence>
<proteinExistence type="predicted"/>
<evidence type="ECO:0000313" key="2">
    <source>
        <dbReference type="EMBL" id="RYR13745.1"/>
    </source>
</evidence>
<reference evidence="2 3" key="1">
    <citation type="submission" date="2019-01" db="EMBL/GenBank/DDBJ databases">
        <title>Sequencing of cultivated peanut Arachis hypogaea provides insights into genome evolution and oil improvement.</title>
        <authorList>
            <person name="Chen X."/>
        </authorList>
    </citation>
    <scope>NUCLEOTIDE SEQUENCE [LARGE SCALE GENOMIC DNA]</scope>
    <source>
        <strain evidence="3">cv. Fuhuasheng</strain>
        <tissue evidence="2">Leaves</tissue>
    </source>
</reference>
<sequence>MERWRLETHSFVLPVGKVTVTLEDMLHIFGLPIDGEVVTGWIDSSQDFLVNQSMAIFGSEPDVSSSSKSDIKLSWVRHIRDTRLLDTWNSIQRYVMCHIFCLLGITLFADKSMAYACEVPTTVPKF</sequence>
<dbReference type="Pfam" id="PF10536">
    <property type="entry name" value="PMD"/>
    <property type="match status" value="1"/>
</dbReference>
<accession>A0A444ZHS7</accession>
<dbReference type="Proteomes" id="UP000289738">
    <property type="component" value="Chromosome B04"/>
</dbReference>
<keyword evidence="3" id="KW-1185">Reference proteome</keyword>
<dbReference type="InterPro" id="IPR019557">
    <property type="entry name" value="AminoTfrase-like_pln_mobile"/>
</dbReference>
<dbReference type="AlphaFoldDB" id="A0A444ZHS7"/>
<protein>
    <recommendedName>
        <fullName evidence="1">Aminotransferase-like plant mobile domain-containing protein</fullName>
    </recommendedName>
</protein>
<dbReference type="EMBL" id="SDMP01000014">
    <property type="protein sequence ID" value="RYR13745.1"/>
    <property type="molecule type" value="Genomic_DNA"/>
</dbReference>
<dbReference type="InterPro" id="IPR044824">
    <property type="entry name" value="MAIN-like"/>
</dbReference>
<name>A0A444ZHS7_ARAHY</name>
<gene>
    <name evidence="2" type="ORF">Ahy_B04g070578</name>
</gene>
<dbReference type="PANTHER" id="PTHR46033:SF8">
    <property type="entry name" value="PROTEIN MAINTENANCE OF MERISTEMS-LIKE"/>
    <property type="match status" value="1"/>
</dbReference>
<organism evidence="2 3">
    <name type="scientific">Arachis hypogaea</name>
    <name type="common">Peanut</name>
    <dbReference type="NCBI Taxonomy" id="3818"/>
    <lineage>
        <taxon>Eukaryota</taxon>
        <taxon>Viridiplantae</taxon>
        <taxon>Streptophyta</taxon>
        <taxon>Embryophyta</taxon>
        <taxon>Tracheophyta</taxon>
        <taxon>Spermatophyta</taxon>
        <taxon>Magnoliopsida</taxon>
        <taxon>eudicotyledons</taxon>
        <taxon>Gunneridae</taxon>
        <taxon>Pentapetalae</taxon>
        <taxon>rosids</taxon>
        <taxon>fabids</taxon>
        <taxon>Fabales</taxon>
        <taxon>Fabaceae</taxon>
        <taxon>Papilionoideae</taxon>
        <taxon>50 kb inversion clade</taxon>
        <taxon>dalbergioids sensu lato</taxon>
        <taxon>Dalbergieae</taxon>
        <taxon>Pterocarpus clade</taxon>
        <taxon>Arachis</taxon>
    </lineage>
</organism>
<feature type="domain" description="Aminotransferase-like plant mobile" evidence="1">
    <location>
        <begin position="1"/>
        <end position="113"/>
    </location>
</feature>
<dbReference type="PANTHER" id="PTHR46033">
    <property type="entry name" value="PROTEIN MAIN-LIKE 2"/>
    <property type="match status" value="1"/>
</dbReference>